<accession>A0A0N9UYM5</accession>
<name>A0A0N9UYM5_SPHMC</name>
<dbReference type="RefSeq" id="WP_054589197.1">
    <property type="nucleotide sequence ID" value="NZ_CP012700.1"/>
</dbReference>
<proteinExistence type="predicted"/>
<dbReference type="OrthoDB" id="9808290at2"/>
<evidence type="ECO:0000256" key="1">
    <source>
        <dbReference type="SAM" id="SignalP"/>
    </source>
</evidence>
<dbReference type="PANTHER" id="PTHR37953:SF1">
    <property type="entry name" value="UPF0127 PROTEIN MJ1496"/>
    <property type="match status" value="1"/>
</dbReference>
<dbReference type="PATRIC" id="fig|33050.5.peg.3639"/>
<dbReference type="Gene3D" id="2.60.120.1140">
    <property type="entry name" value="Protein of unknown function DUF192"/>
    <property type="match status" value="1"/>
</dbReference>
<keyword evidence="1" id="KW-0732">Signal</keyword>
<dbReference type="InterPro" id="IPR003795">
    <property type="entry name" value="DUF192"/>
</dbReference>
<dbReference type="AlphaFoldDB" id="A0A0N9UYM5"/>
<evidence type="ECO:0008006" key="4">
    <source>
        <dbReference type="Google" id="ProtNLM"/>
    </source>
</evidence>
<gene>
    <name evidence="2" type="ORF">AN936_17560</name>
</gene>
<dbReference type="Proteomes" id="UP000058074">
    <property type="component" value="Chromosome"/>
</dbReference>
<protein>
    <recommendedName>
        <fullName evidence="4">DUF192 domain-containing protein</fullName>
    </recommendedName>
</protein>
<organism evidence="2 3">
    <name type="scientific">Sphingopyxis macrogoltabida</name>
    <name type="common">Sphingomonas macrogoltabidus</name>
    <dbReference type="NCBI Taxonomy" id="33050"/>
    <lineage>
        <taxon>Bacteria</taxon>
        <taxon>Pseudomonadati</taxon>
        <taxon>Pseudomonadota</taxon>
        <taxon>Alphaproteobacteria</taxon>
        <taxon>Sphingomonadales</taxon>
        <taxon>Sphingomonadaceae</taxon>
        <taxon>Sphingopyxis</taxon>
    </lineage>
</organism>
<evidence type="ECO:0000313" key="2">
    <source>
        <dbReference type="EMBL" id="ALH82097.1"/>
    </source>
</evidence>
<dbReference type="InterPro" id="IPR038695">
    <property type="entry name" value="Saro_0823-like_sf"/>
</dbReference>
<sequence>MRAVLAALALSFALPMAACSSHGNGAEQTATIPLTIAAGEKLHKFNVEVARTAEEQQQGLMFRTSLPAGGGMLFPFEKPRIASFWMKNTLIPLDMIFVRADGSIDRIAENTIPESLEPVASGGEVAAVLELAGGTAAELGLDENARVTWDDKK</sequence>
<dbReference type="EMBL" id="CP012700">
    <property type="protein sequence ID" value="ALH82097.1"/>
    <property type="molecule type" value="Genomic_DNA"/>
</dbReference>
<reference evidence="2 3" key="1">
    <citation type="journal article" date="2015" name="Genome Announc.">
        <title>Complete Genome Sequence of Polypropylene Glycol- and Polyethylene Glycol-Degrading Sphingopyxis macrogoltabida Strain EY-1.</title>
        <authorList>
            <person name="Ohtsubo Y."/>
            <person name="Nagata Y."/>
            <person name="Numata M."/>
            <person name="Tsuchikane K."/>
            <person name="Hosoyama A."/>
            <person name="Yamazoe A."/>
            <person name="Tsuda M."/>
            <person name="Fujita N."/>
            <person name="Kawai F."/>
        </authorList>
    </citation>
    <scope>NUCLEOTIDE SEQUENCE [LARGE SCALE GENOMIC DNA]</scope>
    <source>
        <strain evidence="2 3">EY-1</strain>
    </source>
</reference>
<dbReference type="KEGG" id="smag:AN936_17560"/>
<feature type="signal peptide" evidence="1">
    <location>
        <begin position="1"/>
        <end position="17"/>
    </location>
</feature>
<feature type="chain" id="PRO_5006039157" description="DUF192 domain-containing protein" evidence="1">
    <location>
        <begin position="18"/>
        <end position="153"/>
    </location>
</feature>
<dbReference type="PANTHER" id="PTHR37953">
    <property type="entry name" value="UPF0127 PROTEIN MJ1496"/>
    <property type="match status" value="1"/>
</dbReference>
<evidence type="ECO:0000313" key="3">
    <source>
        <dbReference type="Proteomes" id="UP000058074"/>
    </source>
</evidence>
<dbReference type="Pfam" id="PF02643">
    <property type="entry name" value="DUF192"/>
    <property type="match status" value="1"/>
</dbReference>